<keyword evidence="2" id="KW-1185">Reference proteome</keyword>
<proteinExistence type="predicted"/>
<evidence type="ECO:0000313" key="1">
    <source>
        <dbReference type="EMBL" id="KAK4817846.1"/>
    </source>
</evidence>
<dbReference type="AlphaFoldDB" id="A0AAN7S353"/>
<evidence type="ECO:0000313" key="2">
    <source>
        <dbReference type="Proteomes" id="UP001333110"/>
    </source>
</evidence>
<gene>
    <name evidence="1" type="ORF">QYF61_001008</name>
</gene>
<protein>
    <submittedName>
        <fullName evidence="1">Uncharacterized protein</fullName>
    </submittedName>
</protein>
<dbReference type="Proteomes" id="UP001333110">
    <property type="component" value="Unassembled WGS sequence"/>
</dbReference>
<organism evidence="1 2">
    <name type="scientific">Mycteria americana</name>
    <name type="common">Wood stork</name>
    <dbReference type="NCBI Taxonomy" id="33587"/>
    <lineage>
        <taxon>Eukaryota</taxon>
        <taxon>Metazoa</taxon>
        <taxon>Chordata</taxon>
        <taxon>Craniata</taxon>
        <taxon>Vertebrata</taxon>
        <taxon>Euteleostomi</taxon>
        <taxon>Archelosauria</taxon>
        <taxon>Archosauria</taxon>
        <taxon>Dinosauria</taxon>
        <taxon>Saurischia</taxon>
        <taxon>Theropoda</taxon>
        <taxon>Coelurosauria</taxon>
        <taxon>Aves</taxon>
        <taxon>Neognathae</taxon>
        <taxon>Neoaves</taxon>
        <taxon>Aequornithes</taxon>
        <taxon>Ciconiiformes</taxon>
        <taxon>Ciconiidae</taxon>
        <taxon>Mycteria</taxon>
    </lineage>
</organism>
<sequence length="89" mass="11035">MHWEETERETRAHSLTLHRQVLLCIHCRENKKKTTLVENCLTELRGELYFECLETPKYGWKEYYSCVMTVTSEHLRDLWKQFRRRDMLR</sequence>
<dbReference type="EMBL" id="JAUNZN010000007">
    <property type="protein sequence ID" value="KAK4817846.1"/>
    <property type="molecule type" value="Genomic_DNA"/>
</dbReference>
<comment type="caution">
    <text evidence="1">The sequence shown here is derived from an EMBL/GenBank/DDBJ whole genome shotgun (WGS) entry which is preliminary data.</text>
</comment>
<name>A0AAN7S353_MYCAM</name>
<accession>A0AAN7S353</accession>
<reference evidence="1 2" key="1">
    <citation type="journal article" date="2023" name="J. Hered.">
        <title>Chromosome-level genome of the wood stork (Mycteria americana) provides insight into avian chromosome evolution.</title>
        <authorList>
            <person name="Flamio R. Jr."/>
            <person name="Ramstad K.M."/>
        </authorList>
    </citation>
    <scope>NUCLEOTIDE SEQUENCE [LARGE SCALE GENOMIC DNA]</scope>
    <source>
        <strain evidence="1">JAX WOST 10</strain>
    </source>
</reference>